<protein>
    <submittedName>
        <fullName evidence="2">Uncharacterized protein</fullName>
    </submittedName>
</protein>
<name>A0AA38UDY4_9EURO</name>
<dbReference type="AlphaFoldDB" id="A0AA38UDY4"/>
<dbReference type="Proteomes" id="UP001172673">
    <property type="component" value="Unassembled WGS sequence"/>
</dbReference>
<accession>A0AA38UDY4</accession>
<feature type="signal peptide" evidence="1">
    <location>
        <begin position="1"/>
        <end position="19"/>
    </location>
</feature>
<reference evidence="2" key="1">
    <citation type="submission" date="2022-10" db="EMBL/GenBank/DDBJ databases">
        <title>Culturing micro-colonial fungi from biological soil crusts in the Mojave desert and describing Neophaeococcomyces mojavensis, and introducing the new genera and species Taxawa tesnikishii.</title>
        <authorList>
            <person name="Kurbessoian T."/>
            <person name="Stajich J.E."/>
        </authorList>
    </citation>
    <scope>NUCLEOTIDE SEQUENCE</scope>
    <source>
        <strain evidence="2">TK_41</strain>
    </source>
</reference>
<dbReference type="EMBL" id="JAPDRK010000029">
    <property type="protein sequence ID" value="KAJ9602072.1"/>
    <property type="molecule type" value="Genomic_DNA"/>
</dbReference>
<proteinExistence type="predicted"/>
<evidence type="ECO:0000256" key="1">
    <source>
        <dbReference type="SAM" id="SignalP"/>
    </source>
</evidence>
<comment type="caution">
    <text evidence="2">The sequence shown here is derived from an EMBL/GenBank/DDBJ whole genome shotgun (WGS) entry which is preliminary data.</text>
</comment>
<feature type="chain" id="PRO_5041462466" evidence="1">
    <location>
        <begin position="20"/>
        <end position="141"/>
    </location>
</feature>
<organism evidence="2 3">
    <name type="scientific">Cladophialophora chaetospira</name>
    <dbReference type="NCBI Taxonomy" id="386627"/>
    <lineage>
        <taxon>Eukaryota</taxon>
        <taxon>Fungi</taxon>
        <taxon>Dikarya</taxon>
        <taxon>Ascomycota</taxon>
        <taxon>Pezizomycotina</taxon>
        <taxon>Eurotiomycetes</taxon>
        <taxon>Chaetothyriomycetidae</taxon>
        <taxon>Chaetothyriales</taxon>
        <taxon>Herpotrichiellaceae</taxon>
        <taxon>Cladophialophora</taxon>
    </lineage>
</organism>
<sequence length="141" mass="14834">MKFSAIACAAAALALGVSAVQVNVGTIDSDTDLTAQDLLVVLQDENTGSQPLNGGNVQAVLSRANLPSPFTEVSCTFTAQQGPPSNSDPPTPTCDLDTEVAFASTQEGFSPLIVFDPKNRPFCVFCQLEQTAPSKMIKRDL</sequence>
<evidence type="ECO:0000313" key="2">
    <source>
        <dbReference type="EMBL" id="KAJ9602072.1"/>
    </source>
</evidence>
<keyword evidence="3" id="KW-1185">Reference proteome</keyword>
<gene>
    <name evidence="2" type="ORF">H2200_013432</name>
</gene>
<keyword evidence="1" id="KW-0732">Signal</keyword>
<evidence type="ECO:0000313" key="3">
    <source>
        <dbReference type="Proteomes" id="UP001172673"/>
    </source>
</evidence>